<dbReference type="PATRIC" id="fig|1299321.3.peg.3811"/>
<evidence type="ECO:0000313" key="2">
    <source>
        <dbReference type="Proteomes" id="UP000023351"/>
    </source>
</evidence>
<dbReference type="EMBL" id="JAOJ01000002">
    <property type="protein sequence ID" value="EUA70433.1"/>
    <property type="molecule type" value="Genomic_DNA"/>
</dbReference>
<dbReference type="Proteomes" id="UP000023351">
    <property type="component" value="Unassembled WGS sequence"/>
</dbReference>
<dbReference type="AlphaFoldDB" id="X8DRV3"/>
<protein>
    <submittedName>
        <fullName evidence="1">Uncharacterized protein</fullName>
    </submittedName>
</protein>
<accession>X8DRV3</accession>
<sequence>MYDAEAIAERVVQAHGDESIFFNGLTHGLADADSASVGFTSVLWPEFDFEATRDANGVVQSARYRRVRGRAPEADSPEDLLSWSVSVQEFADRFGPATLNHSSALSEKVLPAHEHYKFEWNGEQYGAGFSWGLFLFAARLWPAAAITAL</sequence>
<organism evidence="1 2">
    <name type="scientific">Mycobacteroides abscessus subsp. bolletii 1513</name>
    <dbReference type="NCBI Taxonomy" id="1299321"/>
    <lineage>
        <taxon>Bacteria</taxon>
        <taxon>Bacillati</taxon>
        <taxon>Actinomycetota</taxon>
        <taxon>Actinomycetes</taxon>
        <taxon>Mycobacteriales</taxon>
        <taxon>Mycobacteriaceae</taxon>
        <taxon>Mycobacteroides</taxon>
        <taxon>Mycobacteroides abscessus</taxon>
    </lineage>
</organism>
<evidence type="ECO:0000313" key="1">
    <source>
        <dbReference type="EMBL" id="EUA70433.1"/>
    </source>
</evidence>
<comment type="caution">
    <text evidence="1">The sequence shown here is derived from an EMBL/GenBank/DDBJ whole genome shotgun (WGS) entry which is preliminary data.</text>
</comment>
<gene>
    <name evidence="1" type="ORF">I540_3959</name>
</gene>
<proteinExistence type="predicted"/>
<reference evidence="1 2" key="1">
    <citation type="submission" date="2013-12" db="EMBL/GenBank/DDBJ databases">
        <authorList>
            <person name="Zelazny A."/>
            <person name="Olivier K."/>
            <person name="Holland S."/>
            <person name="Lenaerts A."/>
            <person name="Ordway D."/>
            <person name="DeGroote M.A."/>
            <person name="Parker T."/>
            <person name="Sizemore C."/>
            <person name="Tallon L.J."/>
            <person name="Sadzewicz L.K."/>
            <person name="Sengamalay N."/>
            <person name="Fraser C.M."/>
            <person name="Hine E."/>
            <person name="Shefchek K.A."/>
            <person name="Das S.P."/>
            <person name="Tettelin H."/>
        </authorList>
    </citation>
    <scope>NUCLEOTIDE SEQUENCE [LARGE SCALE GENOMIC DNA]</scope>
    <source>
        <strain evidence="1 2">1513</strain>
    </source>
</reference>
<name>X8DRV3_9MYCO</name>